<comment type="caution">
    <text evidence="1">The sequence shown here is derived from an EMBL/GenBank/DDBJ whole genome shotgun (WGS) entry which is preliminary data.</text>
</comment>
<dbReference type="EMBL" id="BQNB010018760">
    <property type="protein sequence ID" value="GJT77960.1"/>
    <property type="molecule type" value="Genomic_DNA"/>
</dbReference>
<protein>
    <submittedName>
        <fullName evidence="1">Uncharacterized protein</fullName>
    </submittedName>
</protein>
<proteinExistence type="predicted"/>
<organism evidence="1 2">
    <name type="scientific">Tanacetum coccineum</name>
    <dbReference type="NCBI Taxonomy" id="301880"/>
    <lineage>
        <taxon>Eukaryota</taxon>
        <taxon>Viridiplantae</taxon>
        <taxon>Streptophyta</taxon>
        <taxon>Embryophyta</taxon>
        <taxon>Tracheophyta</taxon>
        <taxon>Spermatophyta</taxon>
        <taxon>Magnoliopsida</taxon>
        <taxon>eudicotyledons</taxon>
        <taxon>Gunneridae</taxon>
        <taxon>Pentapetalae</taxon>
        <taxon>asterids</taxon>
        <taxon>campanulids</taxon>
        <taxon>Asterales</taxon>
        <taxon>Asteraceae</taxon>
        <taxon>Asteroideae</taxon>
        <taxon>Anthemideae</taxon>
        <taxon>Anthemidinae</taxon>
        <taxon>Tanacetum</taxon>
    </lineage>
</organism>
<reference evidence="1" key="1">
    <citation type="journal article" date="2022" name="Int. J. Mol. Sci.">
        <title>Draft Genome of Tanacetum Coccineum: Genomic Comparison of Closely Related Tanacetum-Family Plants.</title>
        <authorList>
            <person name="Yamashiro T."/>
            <person name="Shiraishi A."/>
            <person name="Nakayama K."/>
            <person name="Satake H."/>
        </authorList>
    </citation>
    <scope>NUCLEOTIDE SEQUENCE</scope>
</reference>
<accession>A0ABQ5GQM0</accession>
<dbReference type="Proteomes" id="UP001151760">
    <property type="component" value="Unassembled WGS sequence"/>
</dbReference>
<evidence type="ECO:0000313" key="2">
    <source>
        <dbReference type="Proteomes" id="UP001151760"/>
    </source>
</evidence>
<evidence type="ECO:0000313" key="1">
    <source>
        <dbReference type="EMBL" id="GJT77960.1"/>
    </source>
</evidence>
<sequence>MGDGSSPLPSRFLQLVVTSKMRMQGWMWWQAYIVHDLGGRVVVVTVQWDSRSKMYPQDLDKLDQLQMKLRSFFLEQENESASSIKRKSTVPERSGFGESSRNNRLKLWRDALSESRNIALRIKGTRGSGSKSTTSKSAEIGIFTTIRTERLLANTDAFALRFLHSYRWNWNDALGIGNNKQEQHWAQDLDYESEFEQQEHSDEDDWVEDCTHFSATALFLDESLDLLSMDFKHSRGFLSKKIT</sequence>
<gene>
    <name evidence="1" type="ORF">Tco_1044685</name>
</gene>
<name>A0ABQ5GQM0_9ASTR</name>
<keyword evidence="2" id="KW-1185">Reference proteome</keyword>
<reference evidence="1" key="2">
    <citation type="submission" date="2022-01" db="EMBL/GenBank/DDBJ databases">
        <authorList>
            <person name="Yamashiro T."/>
            <person name="Shiraishi A."/>
            <person name="Satake H."/>
            <person name="Nakayama K."/>
        </authorList>
    </citation>
    <scope>NUCLEOTIDE SEQUENCE</scope>
</reference>